<reference evidence="2 3" key="1">
    <citation type="submission" date="2014-07" db="EMBL/GenBank/DDBJ databases">
        <authorList>
            <person name="Zhang J.E."/>
            <person name="Yang H."/>
            <person name="Guo J."/>
            <person name="Deng Z."/>
            <person name="Luo H."/>
            <person name="Luo M."/>
            <person name="Zhao B."/>
        </authorList>
    </citation>
    <scope>NUCLEOTIDE SEQUENCE [LARGE SCALE GENOMIC DNA]</scope>
    <source>
        <strain evidence="2 3">1CP</strain>
    </source>
</reference>
<dbReference type="InterPro" id="IPR011032">
    <property type="entry name" value="GroES-like_sf"/>
</dbReference>
<evidence type="ECO:0000313" key="2">
    <source>
        <dbReference type="EMBL" id="ANS29783.1"/>
    </source>
</evidence>
<evidence type="ECO:0000259" key="1">
    <source>
        <dbReference type="SMART" id="SM00829"/>
    </source>
</evidence>
<dbReference type="PATRIC" id="fig|37919.13.peg.5379"/>
<dbReference type="SUPFAM" id="SSF51735">
    <property type="entry name" value="NAD(P)-binding Rossmann-fold domains"/>
    <property type="match status" value="1"/>
</dbReference>
<dbReference type="Pfam" id="PF08240">
    <property type="entry name" value="ADH_N"/>
    <property type="match status" value="1"/>
</dbReference>
<dbReference type="EMBL" id="CP009111">
    <property type="protein sequence ID" value="ANS29783.1"/>
    <property type="molecule type" value="Genomic_DNA"/>
</dbReference>
<feature type="domain" description="Enoyl reductase (ER)" evidence="1">
    <location>
        <begin position="11"/>
        <end position="299"/>
    </location>
</feature>
<dbReference type="PANTHER" id="PTHR43482:SF1">
    <property type="entry name" value="PROTEIN AST1-RELATED"/>
    <property type="match status" value="1"/>
</dbReference>
<dbReference type="Proteomes" id="UP000186108">
    <property type="component" value="Chromosome"/>
</dbReference>
<dbReference type="Pfam" id="PF13602">
    <property type="entry name" value="ADH_zinc_N_2"/>
    <property type="match status" value="1"/>
</dbReference>
<dbReference type="InterPro" id="IPR052585">
    <property type="entry name" value="Lipid_raft_assoc_Zn_ADH"/>
</dbReference>
<proteinExistence type="predicted"/>
<protein>
    <submittedName>
        <fullName evidence="2">Zn-binding oxidoreductase</fullName>
    </submittedName>
</protein>
<gene>
    <name evidence="2" type="ORF">R1CP_25655</name>
</gene>
<dbReference type="SUPFAM" id="SSF50129">
    <property type="entry name" value="GroES-like"/>
    <property type="match status" value="1"/>
</dbReference>
<sequence length="312" mass="31404">MSMAYGFSEYGGPETQQFFDVPVPSPGPGQLLVAVHAAGVNPADWKVRAGTRKDTVPVTLPAVLGREVAGVVADVGPRVTGFAVGDAVFGATATGFGGYTEYTLVNTASAAHKPEPVSFADAATLPVAAGTAYDALTTLDLAPGSRLLVVGAGGGVGVAALQLAAAWDVTVIGVASESKREVVESLGATWVASGDGLAARIPGPVDAVFDLVGGDALAEAARVVADPAAILSTGDPLAARDLGGSGVERRRTSAVFAELAALVADGTLDPRVAHRFPFAHAGDALAMVESGHTSGKVVIEFGEQVWLSPVPR</sequence>
<name>A0A1B1KAX9_RHOOP</name>
<organism evidence="2 3">
    <name type="scientific">Rhodococcus opacus</name>
    <name type="common">Nocardia opaca</name>
    <dbReference type="NCBI Taxonomy" id="37919"/>
    <lineage>
        <taxon>Bacteria</taxon>
        <taxon>Bacillati</taxon>
        <taxon>Actinomycetota</taxon>
        <taxon>Actinomycetes</taxon>
        <taxon>Mycobacteriales</taxon>
        <taxon>Nocardiaceae</taxon>
        <taxon>Rhodococcus</taxon>
    </lineage>
</organism>
<dbReference type="Gene3D" id="3.90.180.10">
    <property type="entry name" value="Medium-chain alcohol dehydrogenases, catalytic domain"/>
    <property type="match status" value="1"/>
</dbReference>
<dbReference type="SMART" id="SM00829">
    <property type="entry name" value="PKS_ER"/>
    <property type="match status" value="1"/>
</dbReference>
<dbReference type="GO" id="GO:0016491">
    <property type="term" value="F:oxidoreductase activity"/>
    <property type="evidence" value="ECO:0007669"/>
    <property type="project" value="InterPro"/>
</dbReference>
<dbReference type="InterPro" id="IPR036291">
    <property type="entry name" value="NAD(P)-bd_dom_sf"/>
</dbReference>
<dbReference type="PANTHER" id="PTHR43482">
    <property type="entry name" value="PROTEIN AST1-RELATED"/>
    <property type="match status" value="1"/>
</dbReference>
<dbReference type="CDD" id="cd05289">
    <property type="entry name" value="MDR_like_2"/>
    <property type="match status" value="1"/>
</dbReference>
<accession>A0A1B1KAX9</accession>
<evidence type="ECO:0000313" key="3">
    <source>
        <dbReference type="Proteomes" id="UP000186108"/>
    </source>
</evidence>
<dbReference type="AlphaFoldDB" id="A0A1B1KAX9"/>
<dbReference type="InterPro" id="IPR020843">
    <property type="entry name" value="ER"/>
</dbReference>
<dbReference type="Gene3D" id="3.40.50.720">
    <property type="entry name" value="NAD(P)-binding Rossmann-like Domain"/>
    <property type="match status" value="1"/>
</dbReference>
<dbReference type="InterPro" id="IPR013154">
    <property type="entry name" value="ADH-like_N"/>
</dbReference>